<feature type="domain" description="DUF4476" evidence="2">
    <location>
        <begin position="172"/>
        <end position="260"/>
    </location>
</feature>
<dbReference type="Proteomes" id="UP000294155">
    <property type="component" value="Unassembled WGS sequence"/>
</dbReference>
<dbReference type="RefSeq" id="WP_129921568.1">
    <property type="nucleotide sequence ID" value="NZ_SEWE01000026.1"/>
</dbReference>
<comment type="caution">
    <text evidence="3">The sequence shown here is derived from an EMBL/GenBank/DDBJ whole genome shotgun (WGS) entry which is preliminary data.</text>
</comment>
<organism evidence="3 4">
    <name type="scientific">Hymenobacter persicinus</name>
    <dbReference type="NCBI Taxonomy" id="2025506"/>
    <lineage>
        <taxon>Bacteria</taxon>
        <taxon>Pseudomonadati</taxon>
        <taxon>Bacteroidota</taxon>
        <taxon>Cytophagia</taxon>
        <taxon>Cytophagales</taxon>
        <taxon>Hymenobacteraceae</taxon>
        <taxon>Hymenobacter</taxon>
    </lineage>
</organism>
<gene>
    <name evidence="3" type="ORF">EWM57_12915</name>
</gene>
<protein>
    <submittedName>
        <fullName evidence="3">DUF4476 domain-containing protein</fullName>
    </submittedName>
</protein>
<dbReference type="OrthoDB" id="877750at2"/>
<proteinExistence type="predicted"/>
<dbReference type="AlphaFoldDB" id="A0A4V1ZAL7"/>
<dbReference type="EMBL" id="SEWE01000026">
    <property type="protein sequence ID" value="RYU78694.1"/>
    <property type="molecule type" value="Genomic_DNA"/>
</dbReference>
<dbReference type="Pfam" id="PF14771">
    <property type="entry name" value="DUF4476"/>
    <property type="match status" value="1"/>
</dbReference>
<feature type="chain" id="PRO_5020415859" evidence="1">
    <location>
        <begin position="21"/>
        <end position="267"/>
    </location>
</feature>
<keyword evidence="4" id="KW-1185">Reference proteome</keyword>
<accession>A0A4V1ZAL7</accession>
<evidence type="ECO:0000259" key="2">
    <source>
        <dbReference type="Pfam" id="PF14771"/>
    </source>
</evidence>
<evidence type="ECO:0000313" key="3">
    <source>
        <dbReference type="EMBL" id="RYU78694.1"/>
    </source>
</evidence>
<keyword evidence="1" id="KW-0732">Signal</keyword>
<feature type="signal peptide" evidence="1">
    <location>
        <begin position="1"/>
        <end position="20"/>
    </location>
</feature>
<dbReference type="InterPro" id="IPR028011">
    <property type="entry name" value="DUF4476"/>
</dbReference>
<evidence type="ECO:0000313" key="4">
    <source>
        <dbReference type="Proteomes" id="UP000294155"/>
    </source>
</evidence>
<name>A0A4V1ZAL7_9BACT</name>
<sequence>MKKALLLCLGLLLLASGLRAAPANVNFASERGMSFQLIFDGRPLTRGAARQVHIDRLTPGYHWAEFVIPTGYGRPYNFRTRVFLDPGLETSFVLITRSGYAPVLRKVAEVALYPGYGPGRGGNGYGHGNHGGYQNAPGGYDSDYGYPNDGGNYGNPNDGYGGQYDGGNNLRVMSPQDADMLVQTVKRNSFDSNRLSIAKQALDQTYIQSDDLRRLLDTFDFEASKVELAKYAYARVADRQNFYRIYDTFDFQTSVQEVQRAVGGGRN</sequence>
<evidence type="ECO:0000256" key="1">
    <source>
        <dbReference type="SAM" id="SignalP"/>
    </source>
</evidence>
<reference evidence="3 4" key="1">
    <citation type="submission" date="2019-02" db="EMBL/GenBank/DDBJ databases">
        <title>Bacterial novel species isolated from soil.</title>
        <authorList>
            <person name="Jung H.-Y."/>
        </authorList>
    </citation>
    <scope>NUCLEOTIDE SEQUENCE [LARGE SCALE GENOMIC DNA]</scope>
    <source>
        <strain evidence="3 4">1-3-3-3</strain>
    </source>
</reference>